<evidence type="ECO:0000256" key="1">
    <source>
        <dbReference type="ARBA" id="ARBA00006484"/>
    </source>
</evidence>
<evidence type="ECO:0000313" key="5">
    <source>
        <dbReference type="Proteomes" id="UP000004956"/>
    </source>
</evidence>
<name>H3KE50_9BURK</name>
<dbReference type="InterPro" id="IPR020904">
    <property type="entry name" value="Sc_DH/Rdtase_CS"/>
</dbReference>
<dbReference type="InterPro" id="IPR002347">
    <property type="entry name" value="SDR_fam"/>
</dbReference>
<proteinExistence type="inferred from homology"/>
<dbReference type="EMBL" id="AFBQ01000137">
    <property type="protein sequence ID" value="EHY31612.1"/>
    <property type="molecule type" value="Genomic_DNA"/>
</dbReference>
<dbReference type="GO" id="GO:0016491">
    <property type="term" value="F:oxidoreductase activity"/>
    <property type="evidence" value="ECO:0007669"/>
    <property type="project" value="UniProtKB-KW"/>
</dbReference>
<dbReference type="PROSITE" id="PS00061">
    <property type="entry name" value="ADH_SHORT"/>
    <property type="match status" value="1"/>
</dbReference>
<comment type="similarity">
    <text evidence="1 3">Belongs to the short-chain dehydrogenases/reductases (SDR) family.</text>
</comment>
<accession>H3KE50</accession>
<dbReference type="Proteomes" id="UP000004956">
    <property type="component" value="Unassembled WGS sequence"/>
</dbReference>
<reference evidence="4 5" key="1">
    <citation type="submission" date="2011-11" db="EMBL/GenBank/DDBJ databases">
        <authorList>
            <person name="Weinstock G."/>
            <person name="Sodergren E."/>
            <person name="Clifton S."/>
            <person name="Fulton L."/>
            <person name="Fulton B."/>
            <person name="Courtney L."/>
            <person name="Fronick C."/>
            <person name="Harrison M."/>
            <person name="Strong C."/>
            <person name="Farmer C."/>
            <person name="Delahaunty K."/>
            <person name="Markovic C."/>
            <person name="Hall O."/>
            <person name="Minx P."/>
            <person name="Tomlinson C."/>
            <person name="Mitreva M."/>
            <person name="Hou S."/>
            <person name="Chen J."/>
            <person name="Wollam A."/>
            <person name="Pepin K.H."/>
            <person name="Johnson M."/>
            <person name="Bhonagiri V."/>
            <person name="Zhang X."/>
            <person name="Suruliraj S."/>
            <person name="Warren W."/>
            <person name="Chinwalla A."/>
            <person name="Mardis E.R."/>
            <person name="Wilson R.K."/>
        </authorList>
    </citation>
    <scope>NUCLEOTIDE SEQUENCE [LARGE SCALE GENOMIC DNA]</scope>
    <source>
        <strain evidence="4 5">YIT 11816</strain>
    </source>
</reference>
<dbReference type="SUPFAM" id="SSF51735">
    <property type="entry name" value="NAD(P)-binding Rossmann-fold domains"/>
    <property type="match status" value="1"/>
</dbReference>
<sequence>MESSVLNVFITGASSGIGAALAREFAARGATLGLVARNLEKLAAVIATLPGDQRRYFALPADVTKRDEVFRAAEEFERLSGGTTVVIANAGISVGVKTEYLEDLDVLEEVYRTNVFAMANTFHPFIEPMRRRGGGQLVGIGSVAGIRGLPGSEAYCASKSAVITYCESLRVSMAKYGIRVSTVCPAFVKTPLTAKNPYKMPFILEPDEFARRAADAIAARKSYVVIPWQMGILAKIMRLLPDWLFDKIVSNRKQKPRKKDL</sequence>
<dbReference type="InterPro" id="IPR036291">
    <property type="entry name" value="NAD(P)-bd_dom_sf"/>
</dbReference>
<dbReference type="PATRIC" id="fig|762967.3.peg.808"/>
<gene>
    <name evidence="4" type="ORF">HMPREF9440_01011</name>
</gene>
<dbReference type="PANTHER" id="PTHR44196">
    <property type="entry name" value="DEHYDROGENASE/REDUCTASE SDR FAMILY MEMBER 7B"/>
    <property type="match status" value="1"/>
</dbReference>
<comment type="caution">
    <text evidence="4">The sequence shown here is derived from an EMBL/GenBank/DDBJ whole genome shotgun (WGS) entry which is preliminary data.</text>
</comment>
<dbReference type="PRINTS" id="PR00081">
    <property type="entry name" value="GDHRDH"/>
</dbReference>
<evidence type="ECO:0000256" key="2">
    <source>
        <dbReference type="ARBA" id="ARBA00023002"/>
    </source>
</evidence>
<keyword evidence="2" id="KW-0560">Oxidoreductase</keyword>
<evidence type="ECO:0000256" key="3">
    <source>
        <dbReference type="RuleBase" id="RU000363"/>
    </source>
</evidence>
<dbReference type="Pfam" id="PF00106">
    <property type="entry name" value="adh_short"/>
    <property type="match status" value="1"/>
</dbReference>
<organism evidence="4 5">
    <name type="scientific">Sutterella parvirubra YIT 11816</name>
    <dbReference type="NCBI Taxonomy" id="762967"/>
    <lineage>
        <taxon>Bacteria</taxon>
        <taxon>Pseudomonadati</taxon>
        <taxon>Pseudomonadota</taxon>
        <taxon>Betaproteobacteria</taxon>
        <taxon>Burkholderiales</taxon>
        <taxon>Sutterellaceae</taxon>
        <taxon>Sutterella</taxon>
    </lineage>
</organism>
<dbReference type="HOGENOM" id="CLU_010194_2_1_4"/>
<dbReference type="NCBIfam" id="NF005437">
    <property type="entry name" value="PRK07024.1"/>
    <property type="match status" value="1"/>
</dbReference>
<dbReference type="STRING" id="762967.HMPREF9440_01011"/>
<dbReference type="Gene3D" id="3.40.50.720">
    <property type="entry name" value="NAD(P)-binding Rossmann-like Domain"/>
    <property type="match status" value="1"/>
</dbReference>
<dbReference type="PANTHER" id="PTHR44196:SF1">
    <property type="entry name" value="DEHYDROGENASE_REDUCTASE SDR FAMILY MEMBER 7B"/>
    <property type="match status" value="1"/>
</dbReference>
<keyword evidence="5" id="KW-1185">Reference proteome</keyword>
<protein>
    <submittedName>
        <fullName evidence="4">Oxidoreductase, short chain dehydrogenase/reductase family protein</fullName>
    </submittedName>
</protein>
<dbReference type="GO" id="GO:0016020">
    <property type="term" value="C:membrane"/>
    <property type="evidence" value="ECO:0007669"/>
    <property type="project" value="TreeGrafter"/>
</dbReference>
<dbReference type="PRINTS" id="PR00080">
    <property type="entry name" value="SDRFAMILY"/>
</dbReference>
<dbReference type="AlphaFoldDB" id="H3KE50"/>
<evidence type="ECO:0000313" key="4">
    <source>
        <dbReference type="EMBL" id="EHY31612.1"/>
    </source>
</evidence>